<dbReference type="Pfam" id="PF00005">
    <property type="entry name" value="ABC_tran"/>
    <property type="match status" value="1"/>
</dbReference>
<dbReference type="PANTHER" id="PTHR42939">
    <property type="entry name" value="ABC TRANSPORTER ATP-BINDING PROTEIN ALBC-RELATED"/>
    <property type="match status" value="1"/>
</dbReference>
<evidence type="ECO:0000256" key="3">
    <source>
        <dbReference type="ARBA" id="ARBA00022840"/>
    </source>
</evidence>
<dbReference type="Gene3D" id="3.40.50.300">
    <property type="entry name" value="P-loop containing nucleotide triphosphate hydrolases"/>
    <property type="match status" value="1"/>
</dbReference>
<dbReference type="AlphaFoldDB" id="A0AAE4L3K2"/>
<dbReference type="InterPro" id="IPR003593">
    <property type="entry name" value="AAA+_ATPase"/>
</dbReference>
<evidence type="ECO:0000259" key="4">
    <source>
        <dbReference type="PROSITE" id="PS50893"/>
    </source>
</evidence>
<dbReference type="SUPFAM" id="SSF52540">
    <property type="entry name" value="P-loop containing nucleoside triphosphate hydrolases"/>
    <property type="match status" value="1"/>
</dbReference>
<protein>
    <submittedName>
        <fullName evidence="5">ABC transporter ATP-binding protein</fullName>
    </submittedName>
</protein>
<sequence>MNILELKDVSKKYGTKNVLEHLNLTVPTGSIFGFVGENGAGKTTTMKLILGLENKNSGEILINGIPVTFGDNRTNQFTGYLPDVPEFYDYLSGQEYLKLCGEITGLKGEEFRSKISEILSLVGLPLNNKRIKGYSRGMKQRLGIAQALLNDPELLICDEPTSALDPSGRNDFLQMLANLKGRTTILFSTHILSDVERICDYVGILDQGKLIVSGPIEQLKERYAKNQLEIEFSQRQDLSELLKIIQELKEQQLIKSYAYDSDKALINVEYTQSYEQVAAVMFQSFETARLYPKALRKIDPSLETIFLEVIQ</sequence>
<evidence type="ECO:0000256" key="1">
    <source>
        <dbReference type="ARBA" id="ARBA00022448"/>
    </source>
</evidence>
<keyword evidence="3 5" id="KW-0067">ATP-binding</keyword>
<dbReference type="EMBL" id="JARQAI010000026">
    <property type="protein sequence ID" value="MDT2738003.1"/>
    <property type="molecule type" value="Genomic_DNA"/>
</dbReference>
<keyword evidence="2" id="KW-0547">Nucleotide-binding</keyword>
<dbReference type="GO" id="GO:0005524">
    <property type="term" value="F:ATP binding"/>
    <property type="evidence" value="ECO:0007669"/>
    <property type="project" value="UniProtKB-KW"/>
</dbReference>
<feature type="domain" description="ABC transporter" evidence="4">
    <location>
        <begin position="4"/>
        <end position="232"/>
    </location>
</feature>
<proteinExistence type="predicted"/>
<evidence type="ECO:0000256" key="2">
    <source>
        <dbReference type="ARBA" id="ARBA00022741"/>
    </source>
</evidence>
<dbReference type="InterPro" id="IPR027417">
    <property type="entry name" value="P-loop_NTPase"/>
</dbReference>
<dbReference type="PANTHER" id="PTHR42939:SF1">
    <property type="entry name" value="ABC TRANSPORTER ATP-BINDING PROTEIN ALBC-RELATED"/>
    <property type="match status" value="1"/>
</dbReference>
<dbReference type="PROSITE" id="PS50893">
    <property type="entry name" value="ABC_TRANSPORTER_2"/>
    <property type="match status" value="1"/>
</dbReference>
<dbReference type="RefSeq" id="WP_311797484.1">
    <property type="nucleotide sequence ID" value="NZ_JARQAI010000026.1"/>
</dbReference>
<comment type="caution">
    <text evidence="5">The sequence shown here is derived from an EMBL/GenBank/DDBJ whole genome shotgun (WGS) entry which is preliminary data.</text>
</comment>
<dbReference type="SMART" id="SM00382">
    <property type="entry name" value="AAA"/>
    <property type="match status" value="1"/>
</dbReference>
<evidence type="ECO:0000313" key="5">
    <source>
        <dbReference type="EMBL" id="MDT2738003.1"/>
    </source>
</evidence>
<dbReference type="Proteomes" id="UP001180842">
    <property type="component" value="Unassembled WGS sequence"/>
</dbReference>
<keyword evidence="1" id="KW-0813">Transport</keyword>
<evidence type="ECO:0000313" key="6">
    <source>
        <dbReference type="Proteomes" id="UP001180842"/>
    </source>
</evidence>
<gene>
    <name evidence="5" type="ORF">P7H00_12870</name>
</gene>
<dbReference type="GO" id="GO:0016887">
    <property type="term" value="F:ATP hydrolysis activity"/>
    <property type="evidence" value="ECO:0007669"/>
    <property type="project" value="InterPro"/>
</dbReference>
<dbReference type="CDD" id="cd03230">
    <property type="entry name" value="ABC_DR_subfamily_A"/>
    <property type="match status" value="1"/>
</dbReference>
<reference evidence="5" key="1">
    <citation type="submission" date="2023-03" db="EMBL/GenBank/DDBJ databases">
        <authorList>
            <person name="Shen W."/>
            <person name="Cai J."/>
        </authorList>
    </citation>
    <scope>NUCLEOTIDE SEQUENCE</scope>
    <source>
        <strain evidence="5">P69-2</strain>
    </source>
</reference>
<accession>A0AAE4L3K2</accession>
<dbReference type="InterPro" id="IPR051782">
    <property type="entry name" value="ABC_Transporter_VariousFunc"/>
</dbReference>
<organism evidence="5 6">
    <name type="scientific">Enterococcus pseudoavium</name>
    <dbReference type="NCBI Taxonomy" id="44007"/>
    <lineage>
        <taxon>Bacteria</taxon>
        <taxon>Bacillati</taxon>
        <taxon>Bacillota</taxon>
        <taxon>Bacilli</taxon>
        <taxon>Lactobacillales</taxon>
        <taxon>Enterococcaceae</taxon>
        <taxon>Enterococcus</taxon>
    </lineage>
</organism>
<dbReference type="InterPro" id="IPR003439">
    <property type="entry name" value="ABC_transporter-like_ATP-bd"/>
</dbReference>
<name>A0AAE4L3K2_9ENTE</name>